<accession>A0ABT8F6X3</accession>
<dbReference type="Proteomes" id="UP001168552">
    <property type="component" value="Unassembled WGS sequence"/>
</dbReference>
<sequence>MPNKPRLIGITGGIGTGKSLICRMFACLGVPVYDADSRAKALVNESAQLQGSIMQLLGKEAYTDGQYNRSYVAREVFGNPEKLSQLNALIHPAVAEDFASWVEKHQEAPYLLKEAALLIESGSYKGLDTVVLVEAPEKVRIERVLMRDPQRSLQEVKDIMSRQIPEAEKRKWAQARIQNGADSLLIPQILALHEQFSQVS</sequence>
<dbReference type="EC" id="2.7.1.24" evidence="5 6"/>
<dbReference type="PROSITE" id="PS51219">
    <property type="entry name" value="DPCK"/>
    <property type="match status" value="1"/>
</dbReference>
<comment type="function">
    <text evidence="5">Catalyzes the phosphorylation of the 3'-hydroxyl group of dephosphocoenzyme A to form coenzyme A.</text>
</comment>
<dbReference type="RefSeq" id="WP_320004524.1">
    <property type="nucleotide sequence ID" value="NZ_JAUHJS010000005.1"/>
</dbReference>
<keyword evidence="5" id="KW-0963">Cytoplasm</keyword>
<name>A0ABT8F6X3_9BACT</name>
<dbReference type="Gene3D" id="3.40.50.300">
    <property type="entry name" value="P-loop containing nucleotide triphosphate hydrolases"/>
    <property type="match status" value="1"/>
</dbReference>
<keyword evidence="5 7" id="KW-0418">Kinase</keyword>
<evidence type="ECO:0000256" key="1">
    <source>
        <dbReference type="ARBA" id="ARBA00009018"/>
    </source>
</evidence>
<evidence type="ECO:0000256" key="6">
    <source>
        <dbReference type="NCBIfam" id="TIGR00152"/>
    </source>
</evidence>
<evidence type="ECO:0000256" key="3">
    <source>
        <dbReference type="ARBA" id="ARBA00022840"/>
    </source>
</evidence>
<comment type="pathway">
    <text evidence="5">Cofactor biosynthesis; coenzyme A biosynthesis; CoA from (R)-pantothenate: step 5/5.</text>
</comment>
<dbReference type="SUPFAM" id="SSF52540">
    <property type="entry name" value="P-loop containing nucleoside triphosphate hydrolases"/>
    <property type="match status" value="1"/>
</dbReference>
<dbReference type="HAMAP" id="MF_00376">
    <property type="entry name" value="Dephospho_CoA_kinase"/>
    <property type="match status" value="1"/>
</dbReference>
<evidence type="ECO:0000256" key="4">
    <source>
        <dbReference type="ARBA" id="ARBA00022993"/>
    </source>
</evidence>
<keyword evidence="3 5" id="KW-0067">ATP-binding</keyword>
<dbReference type="Pfam" id="PF01121">
    <property type="entry name" value="CoaE"/>
    <property type="match status" value="1"/>
</dbReference>
<dbReference type="EMBL" id="JAUHJS010000005">
    <property type="protein sequence ID" value="MDN4165989.1"/>
    <property type="molecule type" value="Genomic_DNA"/>
</dbReference>
<keyword evidence="5 7" id="KW-0808">Transferase</keyword>
<dbReference type="InterPro" id="IPR027417">
    <property type="entry name" value="P-loop_NTPase"/>
</dbReference>
<dbReference type="PANTHER" id="PTHR10695:SF46">
    <property type="entry name" value="BIFUNCTIONAL COENZYME A SYNTHASE-RELATED"/>
    <property type="match status" value="1"/>
</dbReference>
<keyword evidence="2 5" id="KW-0547">Nucleotide-binding</keyword>
<dbReference type="PANTHER" id="PTHR10695">
    <property type="entry name" value="DEPHOSPHO-COA KINASE-RELATED"/>
    <property type="match status" value="1"/>
</dbReference>
<comment type="caution">
    <text evidence="7">The sequence shown here is derived from an EMBL/GenBank/DDBJ whole genome shotgun (WGS) entry which is preliminary data.</text>
</comment>
<protein>
    <recommendedName>
        <fullName evidence="5 6">Dephospho-CoA kinase</fullName>
        <ecNumber evidence="5 6">2.7.1.24</ecNumber>
    </recommendedName>
    <alternativeName>
        <fullName evidence="5">Dephosphocoenzyme A kinase</fullName>
    </alternativeName>
</protein>
<keyword evidence="8" id="KW-1185">Reference proteome</keyword>
<comment type="similarity">
    <text evidence="1 5">Belongs to the CoaE family.</text>
</comment>
<evidence type="ECO:0000313" key="8">
    <source>
        <dbReference type="Proteomes" id="UP001168552"/>
    </source>
</evidence>
<feature type="binding site" evidence="5">
    <location>
        <begin position="15"/>
        <end position="20"/>
    </location>
    <ligand>
        <name>ATP</name>
        <dbReference type="ChEBI" id="CHEBI:30616"/>
    </ligand>
</feature>
<evidence type="ECO:0000313" key="7">
    <source>
        <dbReference type="EMBL" id="MDN4165989.1"/>
    </source>
</evidence>
<evidence type="ECO:0000256" key="5">
    <source>
        <dbReference type="HAMAP-Rule" id="MF_00376"/>
    </source>
</evidence>
<gene>
    <name evidence="5 7" type="primary">coaE</name>
    <name evidence="7" type="ORF">QWY31_10780</name>
</gene>
<proteinExistence type="inferred from homology"/>
<dbReference type="NCBIfam" id="TIGR00152">
    <property type="entry name" value="dephospho-CoA kinase"/>
    <property type="match status" value="1"/>
</dbReference>
<dbReference type="CDD" id="cd02022">
    <property type="entry name" value="DPCK"/>
    <property type="match status" value="1"/>
</dbReference>
<dbReference type="InterPro" id="IPR001977">
    <property type="entry name" value="Depp_CoAkinase"/>
</dbReference>
<organism evidence="7 8">
    <name type="scientific">Shiella aurantiaca</name>
    <dbReference type="NCBI Taxonomy" id="3058365"/>
    <lineage>
        <taxon>Bacteria</taxon>
        <taxon>Pseudomonadati</taxon>
        <taxon>Bacteroidota</taxon>
        <taxon>Cytophagia</taxon>
        <taxon>Cytophagales</taxon>
        <taxon>Shiellaceae</taxon>
        <taxon>Shiella</taxon>
    </lineage>
</organism>
<evidence type="ECO:0000256" key="2">
    <source>
        <dbReference type="ARBA" id="ARBA00022741"/>
    </source>
</evidence>
<reference evidence="7" key="1">
    <citation type="submission" date="2023-06" db="EMBL/GenBank/DDBJ databases">
        <title>Cytophagales bacterium Strain LB-30, isolated from soil.</title>
        <authorList>
            <person name="Liu B."/>
        </authorList>
    </citation>
    <scope>NUCLEOTIDE SEQUENCE</scope>
    <source>
        <strain evidence="7">LB-30</strain>
    </source>
</reference>
<dbReference type="GO" id="GO:0004140">
    <property type="term" value="F:dephospho-CoA kinase activity"/>
    <property type="evidence" value="ECO:0007669"/>
    <property type="project" value="UniProtKB-EC"/>
</dbReference>
<comment type="subcellular location">
    <subcellularLocation>
        <location evidence="5">Cytoplasm</location>
    </subcellularLocation>
</comment>
<keyword evidence="4 5" id="KW-0173">Coenzyme A biosynthesis</keyword>
<comment type="catalytic activity">
    <reaction evidence="5">
        <text>3'-dephospho-CoA + ATP = ADP + CoA + H(+)</text>
        <dbReference type="Rhea" id="RHEA:18245"/>
        <dbReference type="ChEBI" id="CHEBI:15378"/>
        <dbReference type="ChEBI" id="CHEBI:30616"/>
        <dbReference type="ChEBI" id="CHEBI:57287"/>
        <dbReference type="ChEBI" id="CHEBI:57328"/>
        <dbReference type="ChEBI" id="CHEBI:456216"/>
        <dbReference type="EC" id="2.7.1.24"/>
    </reaction>
</comment>